<proteinExistence type="inferred from homology"/>
<gene>
    <name evidence="3" type="ORF">DIATSA_LOCUS2732</name>
</gene>
<dbReference type="InterPro" id="IPR033139">
    <property type="entry name" value="Caspase_cys_AS"/>
</dbReference>
<dbReference type="GO" id="GO:0006508">
    <property type="term" value="P:proteolysis"/>
    <property type="evidence" value="ECO:0007669"/>
    <property type="project" value="InterPro"/>
</dbReference>
<evidence type="ECO:0000256" key="1">
    <source>
        <dbReference type="ARBA" id="ARBA00010134"/>
    </source>
</evidence>
<protein>
    <recommendedName>
        <fullName evidence="2">Peptidase C14A caspase catalytic domain-containing protein</fullName>
    </recommendedName>
</protein>
<name>A0A9P0C6G5_9NEOP</name>
<reference evidence="3" key="1">
    <citation type="submission" date="2021-12" db="EMBL/GenBank/DDBJ databases">
        <authorList>
            <person name="King R."/>
        </authorList>
    </citation>
    <scope>NUCLEOTIDE SEQUENCE</scope>
</reference>
<dbReference type="GO" id="GO:0005737">
    <property type="term" value="C:cytoplasm"/>
    <property type="evidence" value="ECO:0007669"/>
    <property type="project" value="TreeGrafter"/>
</dbReference>
<dbReference type="PROSITE" id="PS01122">
    <property type="entry name" value="CASPASE_CYS"/>
    <property type="match status" value="1"/>
</dbReference>
<evidence type="ECO:0000259" key="2">
    <source>
        <dbReference type="SMART" id="SM00115"/>
    </source>
</evidence>
<evidence type="ECO:0000313" key="4">
    <source>
        <dbReference type="Proteomes" id="UP001153714"/>
    </source>
</evidence>
<dbReference type="Proteomes" id="UP001153714">
    <property type="component" value="Chromosome 12"/>
</dbReference>
<dbReference type="PANTHER" id="PTHR10454">
    <property type="entry name" value="CASPASE"/>
    <property type="match status" value="1"/>
</dbReference>
<dbReference type="SUPFAM" id="SSF52129">
    <property type="entry name" value="Caspase-like"/>
    <property type="match status" value="1"/>
</dbReference>
<dbReference type="InterPro" id="IPR029030">
    <property type="entry name" value="Caspase-like_dom_sf"/>
</dbReference>
<reference evidence="3" key="2">
    <citation type="submission" date="2022-10" db="EMBL/GenBank/DDBJ databases">
        <authorList>
            <consortium name="ENA_rothamsted_submissions"/>
            <consortium name="culmorum"/>
            <person name="King R."/>
        </authorList>
    </citation>
    <scope>NUCLEOTIDE SEQUENCE</scope>
</reference>
<evidence type="ECO:0000313" key="3">
    <source>
        <dbReference type="EMBL" id="CAH0749235.1"/>
    </source>
</evidence>
<dbReference type="GO" id="GO:0004197">
    <property type="term" value="F:cysteine-type endopeptidase activity"/>
    <property type="evidence" value="ECO:0007669"/>
    <property type="project" value="InterPro"/>
</dbReference>
<dbReference type="GO" id="GO:0043525">
    <property type="term" value="P:positive regulation of neuron apoptotic process"/>
    <property type="evidence" value="ECO:0007669"/>
    <property type="project" value="TreeGrafter"/>
</dbReference>
<comment type="similarity">
    <text evidence="1">Belongs to the peptidase C14A family.</text>
</comment>
<dbReference type="Gene3D" id="3.40.50.1460">
    <property type="match status" value="1"/>
</dbReference>
<dbReference type="Pfam" id="PF00656">
    <property type="entry name" value="Peptidase_C14"/>
    <property type="match status" value="1"/>
</dbReference>
<dbReference type="InterPro" id="IPR015917">
    <property type="entry name" value="Pept_C14A"/>
</dbReference>
<dbReference type="InterPro" id="IPR002398">
    <property type="entry name" value="Pept_C14"/>
</dbReference>
<keyword evidence="4" id="KW-1185">Reference proteome</keyword>
<dbReference type="PROSITE" id="PS01121">
    <property type="entry name" value="CASPASE_HIS"/>
    <property type="match status" value="1"/>
</dbReference>
<dbReference type="EMBL" id="OU893343">
    <property type="protein sequence ID" value="CAH0749235.1"/>
    <property type="molecule type" value="Genomic_DNA"/>
</dbReference>
<accession>A0A9P0C6G5</accession>
<dbReference type="PANTHER" id="PTHR10454:SF232">
    <property type="entry name" value="AT03047P-RELATED"/>
    <property type="match status" value="1"/>
</dbReference>
<dbReference type="InterPro" id="IPR016129">
    <property type="entry name" value="Caspase_his_AS"/>
</dbReference>
<sequence>MKHRFHGYHRFLYYTAFMKTISNFSSSGDAAAEGSTSQTKKQPKFDPSALYYDMSGDKFLVIFNHYEYQKTRYFKDKRPSTRKGTDVDVKVLKELFGRLGFKIFTYTDKEYDDIIELMTEIANMDHSKTSCLVVVILTHGDKKGVVYAADRGYLLKDVTSLLETGDIGLVNKPKIFFVQACRGDKVDEGRTVRYDGEETLVVPSHVDFLLMQSSVDDYLSWRDLGGSWMIQELCEVIDDHHRSYDLLQLITITTRNVAYKRASYTPSNKSTHNKKQTPETCFTLTKLLKF</sequence>
<dbReference type="OrthoDB" id="6116485at2759"/>
<dbReference type="AlphaFoldDB" id="A0A9P0C6G5"/>
<dbReference type="SMART" id="SM00115">
    <property type="entry name" value="CASc"/>
    <property type="match status" value="1"/>
</dbReference>
<dbReference type="GO" id="GO:0006915">
    <property type="term" value="P:apoptotic process"/>
    <property type="evidence" value="ECO:0007669"/>
    <property type="project" value="TreeGrafter"/>
</dbReference>
<dbReference type="PRINTS" id="PR00376">
    <property type="entry name" value="IL1BCENZYME"/>
</dbReference>
<dbReference type="InterPro" id="IPR011600">
    <property type="entry name" value="Pept_C14_caspase"/>
</dbReference>
<organism evidence="3 4">
    <name type="scientific">Diatraea saccharalis</name>
    <name type="common">sugarcane borer</name>
    <dbReference type="NCBI Taxonomy" id="40085"/>
    <lineage>
        <taxon>Eukaryota</taxon>
        <taxon>Metazoa</taxon>
        <taxon>Ecdysozoa</taxon>
        <taxon>Arthropoda</taxon>
        <taxon>Hexapoda</taxon>
        <taxon>Insecta</taxon>
        <taxon>Pterygota</taxon>
        <taxon>Neoptera</taxon>
        <taxon>Endopterygota</taxon>
        <taxon>Lepidoptera</taxon>
        <taxon>Glossata</taxon>
        <taxon>Ditrysia</taxon>
        <taxon>Pyraloidea</taxon>
        <taxon>Crambidae</taxon>
        <taxon>Crambinae</taxon>
        <taxon>Diatraea</taxon>
    </lineage>
</organism>
<feature type="domain" description="Peptidase C14A caspase catalytic" evidence="2">
    <location>
        <begin position="51"/>
        <end position="290"/>
    </location>
</feature>